<evidence type="ECO:0000256" key="1">
    <source>
        <dbReference type="ARBA" id="ARBA00001946"/>
    </source>
</evidence>
<proteinExistence type="inferred from homology"/>
<keyword evidence="11 15" id="KW-0547">Nucleotide-binding</keyword>
<evidence type="ECO:0000313" key="18">
    <source>
        <dbReference type="Proteomes" id="UP000326570"/>
    </source>
</evidence>
<comment type="catalytic activity">
    <reaction evidence="13">
        <text>GMP + diphosphate = guanine + 5-phospho-alpha-D-ribose 1-diphosphate</text>
        <dbReference type="Rhea" id="RHEA:25424"/>
        <dbReference type="ChEBI" id="CHEBI:16235"/>
        <dbReference type="ChEBI" id="CHEBI:33019"/>
        <dbReference type="ChEBI" id="CHEBI:58017"/>
        <dbReference type="ChEBI" id="CHEBI:58115"/>
        <dbReference type="EC" id="2.4.2.8"/>
    </reaction>
    <physiologicalReaction direction="right-to-left" evidence="13">
        <dbReference type="Rhea" id="RHEA:25426"/>
    </physiologicalReaction>
</comment>
<evidence type="ECO:0000256" key="12">
    <source>
        <dbReference type="ARBA" id="ARBA00022842"/>
    </source>
</evidence>
<dbReference type="InterPro" id="IPR029057">
    <property type="entry name" value="PRTase-like"/>
</dbReference>
<gene>
    <name evidence="17" type="primary">hpt</name>
    <name evidence="17" type="ORF">F0P94_15780</name>
</gene>
<evidence type="ECO:0000256" key="9">
    <source>
        <dbReference type="ARBA" id="ARBA00022723"/>
    </source>
</evidence>
<dbReference type="GO" id="GO:0032264">
    <property type="term" value="P:IMP salvage"/>
    <property type="evidence" value="ECO:0007669"/>
    <property type="project" value="UniProtKB-UniPathway"/>
</dbReference>
<evidence type="ECO:0000256" key="10">
    <source>
        <dbReference type="ARBA" id="ARBA00022726"/>
    </source>
</evidence>
<evidence type="ECO:0000256" key="15">
    <source>
        <dbReference type="RuleBase" id="RU364099"/>
    </source>
</evidence>
<keyword evidence="8 15" id="KW-0808">Transferase</keyword>
<evidence type="ECO:0000256" key="7">
    <source>
        <dbReference type="ARBA" id="ARBA00022676"/>
    </source>
</evidence>
<dbReference type="Pfam" id="PF00156">
    <property type="entry name" value="Pribosyltran"/>
    <property type="match status" value="1"/>
</dbReference>
<evidence type="ECO:0000313" key="17">
    <source>
        <dbReference type="EMBL" id="KAA9327435.1"/>
    </source>
</evidence>
<dbReference type="GO" id="GO:0052657">
    <property type="term" value="F:guanine phosphoribosyltransferase activity"/>
    <property type="evidence" value="ECO:0007669"/>
    <property type="project" value="RHEA"/>
</dbReference>
<organism evidence="17 18">
    <name type="scientific">Adhaeribacter soli</name>
    <dbReference type="NCBI Taxonomy" id="2607655"/>
    <lineage>
        <taxon>Bacteria</taxon>
        <taxon>Pseudomonadati</taxon>
        <taxon>Bacteroidota</taxon>
        <taxon>Cytophagia</taxon>
        <taxon>Cytophagales</taxon>
        <taxon>Hymenobacteraceae</taxon>
        <taxon>Adhaeribacter</taxon>
    </lineage>
</organism>
<reference evidence="17 18" key="1">
    <citation type="submission" date="2019-09" db="EMBL/GenBank/DDBJ databases">
        <title>Genome sequence of Adhaeribacter sp. M2.</title>
        <authorList>
            <person name="Srinivasan S."/>
        </authorList>
    </citation>
    <scope>NUCLEOTIDE SEQUENCE [LARGE SCALE GENOMIC DNA]</scope>
    <source>
        <strain evidence="17 18">M2</strain>
    </source>
</reference>
<dbReference type="SUPFAM" id="SSF53271">
    <property type="entry name" value="PRTase-like"/>
    <property type="match status" value="1"/>
</dbReference>
<dbReference type="InterPro" id="IPR050408">
    <property type="entry name" value="HGPRT"/>
</dbReference>
<dbReference type="AlphaFoldDB" id="A0A5N1IMQ7"/>
<evidence type="ECO:0000256" key="2">
    <source>
        <dbReference type="ARBA" id="ARBA00004496"/>
    </source>
</evidence>
<name>A0A5N1IMQ7_9BACT</name>
<evidence type="ECO:0000256" key="14">
    <source>
        <dbReference type="ARBA" id="ARBA00049402"/>
    </source>
</evidence>
<evidence type="ECO:0000259" key="16">
    <source>
        <dbReference type="Pfam" id="PF00156"/>
    </source>
</evidence>
<dbReference type="EC" id="2.4.2.8" evidence="5 15"/>
<evidence type="ECO:0000256" key="13">
    <source>
        <dbReference type="ARBA" id="ARBA00048811"/>
    </source>
</evidence>
<dbReference type="GO" id="GO:0046100">
    <property type="term" value="P:hypoxanthine metabolic process"/>
    <property type="evidence" value="ECO:0007669"/>
    <property type="project" value="TreeGrafter"/>
</dbReference>
<sequence length="177" mass="19507">MQTVTIHDKSFSLYLTEAEILAGIRQVAEQLNADYAAQRPIFIAILNGSFMFAADLLKEVSIPCEISFVKVASYENTSSTGQVKELLGLKESIKDRHVVILEDIVDTGNTVVTLFQTLGAQQPASIEVATLLQKPECLQHDIAVKYVGRSIPNDFVVGYGLDYNGLGRNLKDIYKVI</sequence>
<dbReference type="InterPro" id="IPR000836">
    <property type="entry name" value="PRTase_dom"/>
</dbReference>
<dbReference type="GO" id="GO:0006166">
    <property type="term" value="P:purine ribonucleoside salvage"/>
    <property type="evidence" value="ECO:0007669"/>
    <property type="project" value="UniProtKB-KW"/>
</dbReference>
<feature type="domain" description="Phosphoribosyltransferase" evidence="16">
    <location>
        <begin position="18"/>
        <end position="163"/>
    </location>
</feature>
<dbReference type="GO" id="GO:0032263">
    <property type="term" value="P:GMP salvage"/>
    <property type="evidence" value="ECO:0007669"/>
    <property type="project" value="TreeGrafter"/>
</dbReference>
<dbReference type="GO" id="GO:0004422">
    <property type="term" value="F:hypoxanthine phosphoribosyltransferase activity"/>
    <property type="evidence" value="ECO:0007669"/>
    <property type="project" value="InterPro"/>
</dbReference>
<dbReference type="GO" id="GO:0006178">
    <property type="term" value="P:guanine salvage"/>
    <property type="evidence" value="ECO:0007669"/>
    <property type="project" value="TreeGrafter"/>
</dbReference>
<evidence type="ECO:0000256" key="6">
    <source>
        <dbReference type="ARBA" id="ARBA00022490"/>
    </source>
</evidence>
<dbReference type="NCBIfam" id="TIGR01203">
    <property type="entry name" value="HGPRTase"/>
    <property type="match status" value="1"/>
</dbReference>
<keyword evidence="12 15" id="KW-0460">Magnesium</keyword>
<dbReference type="GO" id="GO:0000166">
    <property type="term" value="F:nucleotide binding"/>
    <property type="evidence" value="ECO:0007669"/>
    <property type="project" value="UniProtKB-KW"/>
</dbReference>
<evidence type="ECO:0000256" key="3">
    <source>
        <dbReference type="ARBA" id="ARBA00004669"/>
    </source>
</evidence>
<comment type="pathway">
    <text evidence="3 15">Purine metabolism; IMP biosynthesis via salvage pathway; IMP from hypoxanthine: step 1/1.</text>
</comment>
<comment type="caution">
    <text evidence="17">The sequence shown here is derived from an EMBL/GenBank/DDBJ whole genome shotgun (WGS) entry which is preliminary data.</text>
</comment>
<keyword evidence="9 15" id="KW-0479">Metal-binding</keyword>
<comment type="cofactor">
    <cofactor evidence="1 15">
        <name>Mg(2+)</name>
        <dbReference type="ChEBI" id="CHEBI:18420"/>
    </cofactor>
</comment>
<dbReference type="Gene3D" id="3.40.50.2020">
    <property type="match status" value="1"/>
</dbReference>
<dbReference type="PANTHER" id="PTHR43340:SF1">
    <property type="entry name" value="HYPOXANTHINE PHOSPHORIBOSYLTRANSFERASE"/>
    <property type="match status" value="1"/>
</dbReference>
<accession>A0A5N1IMQ7</accession>
<keyword evidence="6 15" id="KW-0963">Cytoplasm</keyword>
<dbReference type="CDD" id="cd06223">
    <property type="entry name" value="PRTases_typeI"/>
    <property type="match status" value="1"/>
</dbReference>
<dbReference type="UniPathway" id="UPA00591">
    <property type="reaction ID" value="UER00648"/>
</dbReference>
<comment type="catalytic activity">
    <reaction evidence="14">
        <text>IMP + diphosphate = hypoxanthine + 5-phospho-alpha-D-ribose 1-diphosphate</text>
        <dbReference type="Rhea" id="RHEA:17973"/>
        <dbReference type="ChEBI" id="CHEBI:17368"/>
        <dbReference type="ChEBI" id="CHEBI:33019"/>
        <dbReference type="ChEBI" id="CHEBI:58017"/>
        <dbReference type="ChEBI" id="CHEBI:58053"/>
        <dbReference type="EC" id="2.4.2.8"/>
    </reaction>
    <physiologicalReaction direction="right-to-left" evidence="14">
        <dbReference type="Rhea" id="RHEA:17975"/>
    </physiologicalReaction>
</comment>
<comment type="subcellular location">
    <subcellularLocation>
        <location evidence="2 15">Cytoplasm</location>
    </subcellularLocation>
</comment>
<evidence type="ECO:0000256" key="4">
    <source>
        <dbReference type="ARBA" id="ARBA00008391"/>
    </source>
</evidence>
<dbReference type="InterPro" id="IPR005904">
    <property type="entry name" value="Hxn_phspho_trans"/>
</dbReference>
<comment type="similarity">
    <text evidence="4 15">Belongs to the purine/pyrimidine phosphoribosyltransferase family.</text>
</comment>
<keyword evidence="18" id="KW-1185">Reference proteome</keyword>
<keyword evidence="10 15" id="KW-0660">Purine salvage</keyword>
<evidence type="ECO:0000256" key="11">
    <source>
        <dbReference type="ARBA" id="ARBA00022741"/>
    </source>
</evidence>
<evidence type="ECO:0000256" key="8">
    <source>
        <dbReference type="ARBA" id="ARBA00022679"/>
    </source>
</evidence>
<dbReference type="EMBL" id="VTWT01000009">
    <property type="protein sequence ID" value="KAA9327435.1"/>
    <property type="molecule type" value="Genomic_DNA"/>
</dbReference>
<dbReference type="GO" id="GO:0005829">
    <property type="term" value="C:cytosol"/>
    <property type="evidence" value="ECO:0007669"/>
    <property type="project" value="TreeGrafter"/>
</dbReference>
<protein>
    <recommendedName>
        <fullName evidence="5 15">Hypoxanthine phosphoribosyltransferase</fullName>
        <ecNumber evidence="5 15">2.4.2.8</ecNumber>
    </recommendedName>
</protein>
<keyword evidence="7 15" id="KW-0328">Glycosyltransferase</keyword>
<evidence type="ECO:0000256" key="5">
    <source>
        <dbReference type="ARBA" id="ARBA00011895"/>
    </source>
</evidence>
<dbReference type="Proteomes" id="UP000326570">
    <property type="component" value="Unassembled WGS sequence"/>
</dbReference>
<dbReference type="GO" id="GO:0000287">
    <property type="term" value="F:magnesium ion binding"/>
    <property type="evidence" value="ECO:0007669"/>
    <property type="project" value="TreeGrafter"/>
</dbReference>
<dbReference type="PANTHER" id="PTHR43340">
    <property type="entry name" value="HYPOXANTHINE-GUANINE PHOSPHORIBOSYLTRANSFERASE"/>
    <property type="match status" value="1"/>
</dbReference>